<comment type="caution">
    <text evidence="1">The sequence shown here is derived from an EMBL/GenBank/DDBJ whole genome shotgun (WGS) entry which is preliminary data.</text>
</comment>
<protein>
    <submittedName>
        <fullName evidence="1">Uncharacterized protein</fullName>
    </submittedName>
</protein>
<sequence length="55" mass="5869">MLALSLCAYAFEQLIQWRYGAAGMVAVGLVTWGHKSRNTTCTAIGLTALALLLAQ</sequence>
<evidence type="ECO:0000313" key="1">
    <source>
        <dbReference type="EMBL" id="MBY8880942.1"/>
    </source>
</evidence>
<accession>A0ABS7QCP5</accession>
<name>A0ABS7QCP5_9ACTN</name>
<proteinExistence type="predicted"/>
<dbReference type="RefSeq" id="WP_222966493.1">
    <property type="nucleotide sequence ID" value="NZ_JAINZZ010000039.1"/>
</dbReference>
<evidence type="ECO:0000313" key="2">
    <source>
        <dbReference type="Proteomes" id="UP000778578"/>
    </source>
</evidence>
<organism evidence="1 2">
    <name type="scientific">Actinacidiphila acidipaludis</name>
    <dbReference type="NCBI Taxonomy" id="2873382"/>
    <lineage>
        <taxon>Bacteria</taxon>
        <taxon>Bacillati</taxon>
        <taxon>Actinomycetota</taxon>
        <taxon>Actinomycetes</taxon>
        <taxon>Kitasatosporales</taxon>
        <taxon>Streptomycetaceae</taxon>
        <taxon>Actinacidiphila</taxon>
    </lineage>
</organism>
<gene>
    <name evidence="1" type="ORF">K7862_25370</name>
</gene>
<dbReference type="Proteomes" id="UP000778578">
    <property type="component" value="Unassembled WGS sequence"/>
</dbReference>
<keyword evidence="2" id="KW-1185">Reference proteome</keyword>
<dbReference type="EMBL" id="JAINZZ010000039">
    <property type="protein sequence ID" value="MBY8880942.1"/>
    <property type="molecule type" value="Genomic_DNA"/>
</dbReference>
<reference evidence="1 2" key="1">
    <citation type="submission" date="2021-08" db="EMBL/GenBank/DDBJ databases">
        <title>WGS of actinomycetes from Thailand.</title>
        <authorList>
            <person name="Thawai C."/>
        </authorList>
    </citation>
    <scope>NUCLEOTIDE SEQUENCE [LARGE SCALE GENOMIC DNA]</scope>
    <source>
        <strain evidence="1 2">PLK6-54</strain>
    </source>
</reference>